<gene>
    <name evidence="2" type="ORF">LCPAC403_00570</name>
</gene>
<reference evidence="2" key="1">
    <citation type="journal article" date="2019" name="MBio">
        <title>Virus Genomes from Deep Sea Sediments Expand the Ocean Megavirome and Support Independent Origins of Viral Gigantism.</title>
        <authorList>
            <person name="Backstrom D."/>
            <person name="Yutin N."/>
            <person name="Jorgensen S.L."/>
            <person name="Dharamshi J."/>
            <person name="Homa F."/>
            <person name="Zaremba-Niedwiedzka K."/>
            <person name="Spang A."/>
            <person name="Wolf Y.I."/>
            <person name="Koonin E.V."/>
            <person name="Ettema T.J."/>
        </authorList>
    </citation>
    <scope>NUCLEOTIDE SEQUENCE</scope>
</reference>
<protein>
    <submittedName>
        <fullName evidence="2">Uncharacterized protein</fullName>
    </submittedName>
</protein>
<organism evidence="2">
    <name type="scientific">Pithovirus LCPAC403</name>
    <dbReference type="NCBI Taxonomy" id="2506596"/>
    <lineage>
        <taxon>Viruses</taxon>
        <taxon>Pithoviruses</taxon>
    </lineage>
</organism>
<dbReference type="PROSITE" id="PS51257">
    <property type="entry name" value="PROKAR_LIPOPROTEIN"/>
    <property type="match status" value="1"/>
</dbReference>
<evidence type="ECO:0000313" key="2">
    <source>
        <dbReference type="EMBL" id="QBK92923.1"/>
    </source>
</evidence>
<feature type="region of interest" description="Disordered" evidence="1">
    <location>
        <begin position="1"/>
        <end position="25"/>
    </location>
</feature>
<accession>A0A481ZAH6</accession>
<sequence>MDRGQHITTRSRSFKKSKSRSIIENNPSPVTFVSCEPQSKNVTFSDDTVIKLLSLISKSERFSQERNIDARKLLYEFRMDKFDPIKITSLLEDGKESREIDALLDVEIFTVSYQVNMKDFVPIVFYPLGKDYDASKLKLPEQIKMYTDERDYIAFSREDDSIKYVFHYMKVGGKYTDNSKNVKLDDEIVVEINSIFV</sequence>
<dbReference type="EMBL" id="MK500588">
    <property type="protein sequence ID" value="QBK92923.1"/>
    <property type="molecule type" value="Genomic_DNA"/>
</dbReference>
<evidence type="ECO:0000256" key="1">
    <source>
        <dbReference type="SAM" id="MobiDB-lite"/>
    </source>
</evidence>
<name>A0A481ZAH6_9VIRU</name>
<proteinExistence type="predicted"/>